<keyword evidence="2" id="KW-0732">Signal</keyword>
<dbReference type="EMBL" id="BMAV01007616">
    <property type="protein sequence ID" value="GFY50636.1"/>
    <property type="molecule type" value="Genomic_DNA"/>
</dbReference>
<dbReference type="Proteomes" id="UP000886998">
    <property type="component" value="Unassembled WGS sequence"/>
</dbReference>
<dbReference type="InterPro" id="IPR007110">
    <property type="entry name" value="Ig-like_dom"/>
</dbReference>
<organism evidence="4 5">
    <name type="scientific">Trichonephila inaurata madagascariensis</name>
    <dbReference type="NCBI Taxonomy" id="2747483"/>
    <lineage>
        <taxon>Eukaryota</taxon>
        <taxon>Metazoa</taxon>
        <taxon>Ecdysozoa</taxon>
        <taxon>Arthropoda</taxon>
        <taxon>Chelicerata</taxon>
        <taxon>Arachnida</taxon>
        <taxon>Araneae</taxon>
        <taxon>Araneomorphae</taxon>
        <taxon>Entelegynae</taxon>
        <taxon>Araneoidea</taxon>
        <taxon>Nephilidae</taxon>
        <taxon>Trichonephila</taxon>
        <taxon>Trichonephila inaurata</taxon>
    </lineage>
</organism>
<evidence type="ECO:0000256" key="1">
    <source>
        <dbReference type="SAM" id="MobiDB-lite"/>
    </source>
</evidence>
<evidence type="ECO:0000256" key="2">
    <source>
        <dbReference type="SAM" id="SignalP"/>
    </source>
</evidence>
<proteinExistence type="predicted"/>
<dbReference type="SUPFAM" id="SSF48726">
    <property type="entry name" value="Immunoglobulin"/>
    <property type="match status" value="1"/>
</dbReference>
<dbReference type="InterPro" id="IPR013783">
    <property type="entry name" value="Ig-like_fold"/>
</dbReference>
<feature type="chain" id="PRO_5036461873" evidence="2">
    <location>
        <begin position="28"/>
        <end position="89"/>
    </location>
</feature>
<dbReference type="Gene3D" id="2.60.40.10">
    <property type="entry name" value="Immunoglobulins"/>
    <property type="match status" value="1"/>
</dbReference>
<accession>A0A8X6XF56</accession>
<gene>
    <name evidence="4" type="primary">DSCAM_11</name>
    <name evidence="4" type="ORF">TNIN_91471</name>
</gene>
<evidence type="ECO:0000313" key="4">
    <source>
        <dbReference type="EMBL" id="GFY50636.1"/>
    </source>
</evidence>
<protein>
    <submittedName>
        <fullName evidence="4">Down syndrome cell adhesion molecule</fullName>
    </submittedName>
</protein>
<keyword evidence="5" id="KW-1185">Reference proteome</keyword>
<evidence type="ECO:0000259" key="3">
    <source>
        <dbReference type="PROSITE" id="PS50835"/>
    </source>
</evidence>
<dbReference type="AlphaFoldDB" id="A0A8X6XF56"/>
<dbReference type="PROSITE" id="PS50835">
    <property type="entry name" value="IG_LIKE"/>
    <property type="match status" value="1"/>
</dbReference>
<dbReference type="OrthoDB" id="6508186at2759"/>
<feature type="region of interest" description="Disordered" evidence="1">
    <location>
        <begin position="69"/>
        <end position="89"/>
    </location>
</feature>
<comment type="caution">
    <text evidence="4">The sequence shown here is derived from an EMBL/GenBank/DDBJ whole genome shotgun (WGS) entry which is preliminary data.</text>
</comment>
<evidence type="ECO:0000313" key="5">
    <source>
        <dbReference type="Proteomes" id="UP000886998"/>
    </source>
</evidence>
<dbReference type="InterPro" id="IPR036179">
    <property type="entry name" value="Ig-like_dom_sf"/>
</dbReference>
<reference evidence="4" key="1">
    <citation type="submission" date="2020-08" db="EMBL/GenBank/DDBJ databases">
        <title>Multicomponent nature underlies the extraordinary mechanical properties of spider dragline silk.</title>
        <authorList>
            <person name="Kono N."/>
            <person name="Nakamura H."/>
            <person name="Mori M."/>
            <person name="Yoshida Y."/>
            <person name="Ohtoshi R."/>
            <person name="Malay A.D."/>
            <person name="Moran D.A.P."/>
            <person name="Tomita M."/>
            <person name="Numata K."/>
            <person name="Arakawa K."/>
        </authorList>
    </citation>
    <scope>NUCLEOTIDE SEQUENCE</scope>
</reference>
<feature type="domain" description="Ig-like" evidence="3">
    <location>
        <begin position="32"/>
        <end position="89"/>
    </location>
</feature>
<sequence length="89" mass="9549">MMSRCPQLLCLLAISFCILGIAVSSLAALVPPKLIPLSRIAQLRKGERYHVTCSTSDGSPPLTFSWSKDGRISNPEKILQAPPRSASVG</sequence>
<name>A0A8X6XF56_9ARAC</name>
<feature type="signal peptide" evidence="2">
    <location>
        <begin position="1"/>
        <end position="27"/>
    </location>
</feature>